<dbReference type="EMBL" id="MN034007">
    <property type="protein sequence ID" value="QDH88313.1"/>
    <property type="molecule type" value="Genomic_DNA"/>
</dbReference>
<protein>
    <submittedName>
        <fullName evidence="1">Uncharacterized protein</fullName>
    </submittedName>
</protein>
<name>A0A514D3W8_9VIRU</name>
<accession>A0A514D3W8</accession>
<proteinExistence type="predicted"/>
<gene>
    <name evidence="1" type="ORF">H2Rhizo33128_000005</name>
</gene>
<reference evidence="1" key="1">
    <citation type="submission" date="2019-05" db="EMBL/GenBank/DDBJ databases">
        <title>Metatranscriptomic reconstruction reveals RNA viruses with the potential to shape carbon cycling in soil.</title>
        <authorList>
            <person name="Starr E.P."/>
            <person name="Nuccio E."/>
            <person name="Pett-Ridge J."/>
            <person name="Banfield J.F."/>
            <person name="Firestone M.K."/>
        </authorList>
    </citation>
    <scope>NUCLEOTIDE SEQUENCE</scope>
    <source>
        <strain evidence="1">H2_Rhizo_33_scaffold_128</strain>
    </source>
</reference>
<sequence>MYYCFTIANAVHNIPRVRYLSKAAGVTSIHVTCDMIIYPMKLRINRSAQQWRSAKRTLHHRHITKSYMPVSTLFPNLLKALSAHNTFMRTIHGLIRPVLNTMVAHKPQLPSSFIDLWHVAYVMHTYPTRAGIWLSAVFTAWLSLRFFDIYYNIALPRRFLYEDFDYLRIRWPSCLLL</sequence>
<organism evidence="1">
    <name type="scientific">Riboviria sp</name>
    <dbReference type="NCBI Taxonomy" id="2585031"/>
    <lineage>
        <taxon>Viruses</taxon>
        <taxon>Riboviria</taxon>
    </lineage>
</organism>
<evidence type="ECO:0000313" key="1">
    <source>
        <dbReference type="EMBL" id="QDH88313.1"/>
    </source>
</evidence>